<evidence type="ECO:0000313" key="3">
    <source>
        <dbReference type="Proteomes" id="UP000806077"/>
    </source>
</evidence>
<evidence type="ECO:0000259" key="1">
    <source>
        <dbReference type="Pfam" id="PF26110"/>
    </source>
</evidence>
<dbReference type="AlphaFoldDB" id="A0AAP1RG66"/>
<gene>
    <name evidence="2" type="ORF">F7645_09350</name>
</gene>
<proteinExistence type="predicted"/>
<keyword evidence="3" id="KW-1185">Reference proteome</keyword>
<evidence type="ECO:0000313" key="2">
    <source>
        <dbReference type="EMBL" id="MBE7695625.1"/>
    </source>
</evidence>
<comment type="caution">
    <text evidence="2">The sequence shown here is derived from an EMBL/GenBank/DDBJ whole genome shotgun (WGS) entry which is preliminary data.</text>
</comment>
<dbReference type="Pfam" id="PF26110">
    <property type="entry name" value="GAPS4b_N"/>
    <property type="match status" value="1"/>
</dbReference>
<protein>
    <recommendedName>
        <fullName evidence="1">GAPS4b N-terminal domain-containing protein</fullName>
    </recommendedName>
</protein>
<organism evidence="2 3">
    <name type="scientific">Tenacibaculum finnmarkense genomovar finnmarkense</name>
    <dbReference type="NCBI Taxonomy" id="1458503"/>
    <lineage>
        <taxon>Bacteria</taxon>
        <taxon>Pseudomonadati</taxon>
        <taxon>Bacteroidota</taxon>
        <taxon>Flavobacteriia</taxon>
        <taxon>Flavobacteriales</taxon>
        <taxon>Flavobacteriaceae</taxon>
        <taxon>Tenacibaculum</taxon>
        <taxon>Tenacibaculum finnmarkense</taxon>
    </lineage>
</organism>
<sequence length="393" mass="45989">MNSNSDIKIKSLLPHGEGIRPLVSASNLSDSDLKFLLQKRGVFNKKNKREDLVPIISSILLSPKEFNILRNKQSNKESNINRFSSQAEWIGVNKNLVDTIDENDLQKSIYELLPDDSTYQINSLNIRFDHKSNQILIEGEIKRNDWTKDVFSMTTLHPWKLIIEKTKENNIIKYTIESTVKETKVLVNKIQDLVHRKLQLINVLKDKKIQKILSTDFKNSKYVFEYLFSFTQSEYSSIKFNRIVDMEIGINEKGIFPSKFKWLKGNIGKIKLTAFQGKNIEQTDIISLGKSGILIFGEMEAEYQFNYADAKGICFIQFGFPKYYVKQKSIEFQTKISKIELEKEFSHISRIKLKRDILKEFQREKHNLFEQFKKEEKVDVSDKDLKGQYLIEM</sequence>
<dbReference type="RefSeq" id="WP_101955960.1">
    <property type="nucleotide sequence ID" value="NZ_JAJHTL010000011.1"/>
</dbReference>
<reference evidence="2 3" key="1">
    <citation type="journal article" date="2020" name="Int. J. Syst. Evol. Microbiol.">
        <title>Tenacibaculum piscium sp. nov., isolated from skin ulcers of sea-farmed fish, and description of Tenacibaculum finnmarkense sp. nov. with subdivision into genomovars finnmarkense and ulcerans.</title>
        <authorList>
            <person name="Olsen A.B."/>
            <person name="Spilsberg B."/>
            <person name="Nilsen H.K."/>
            <person name="Lagesen K."/>
            <person name="Gulla S."/>
            <person name="Avendano-Herrera R."/>
            <person name="Irgang R."/>
            <person name="Duchaud E."/>
            <person name="Colquhoun D.J."/>
        </authorList>
    </citation>
    <scope>NUCLEOTIDE SEQUENCE [LARGE SCALE GENOMIC DNA]</scope>
    <source>
        <strain evidence="2 3">TNO037</strain>
    </source>
</reference>
<dbReference type="InterPro" id="IPR058955">
    <property type="entry name" value="GAPS4b_N"/>
</dbReference>
<dbReference type="EMBL" id="WXXV01000012">
    <property type="protein sequence ID" value="MBE7695625.1"/>
    <property type="molecule type" value="Genomic_DNA"/>
</dbReference>
<feature type="domain" description="GAPS4b N-terminal" evidence="1">
    <location>
        <begin position="19"/>
        <end position="79"/>
    </location>
</feature>
<dbReference type="Proteomes" id="UP000806077">
    <property type="component" value="Unassembled WGS sequence"/>
</dbReference>
<name>A0AAP1RG66_9FLAO</name>
<accession>A0AAP1RG66</accession>